<evidence type="ECO:0000256" key="1">
    <source>
        <dbReference type="SAM" id="MobiDB-lite"/>
    </source>
</evidence>
<accession>A0A8H3TQQ0</accession>
<feature type="region of interest" description="Disordered" evidence="1">
    <location>
        <begin position="376"/>
        <end position="583"/>
    </location>
</feature>
<feature type="compositionally biased region" description="Basic and acidic residues" evidence="1">
    <location>
        <begin position="47"/>
        <end position="59"/>
    </location>
</feature>
<evidence type="ECO:0000313" key="3">
    <source>
        <dbReference type="Proteomes" id="UP000620104"/>
    </source>
</evidence>
<dbReference type="PANTHER" id="PTHR23146:SF0">
    <property type="entry name" value="RNA POLYMERASE-ASSOCIATED PROTEIN LEO1"/>
    <property type="match status" value="1"/>
</dbReference>
<feature type="region of interest" description="Disordered" evidence="1">
    <location>
        <begin position="1"/>
        <end position="121"/>
    </location>
</feature>
<gene>
    <name evidence="2" type="ORF">NliqN6_1616</name>
</gene>
<feature type="compositionally biased region" description="Basic and acidic residues" evidence="1">
    <location>
        <begin position="1"/>
        <end position="10"/>
    </location>
</feature>
<evidence type="ECO:0000313" key="2">
    <source>
        <dbReference type="EMBL" id="GHJ85214.1"/>
    </source>
</evidence>
<feature type="compositionally biased region" description="Gly residues" evidence="1">
    <location>
        <begin position="395"/>
        <end position="412"/>
    </location>
</feature>
<comment type="caution">
    <text evidence="2">The sequence shown here is derived from an EMBL/GenBank/DDBJ whole genome shotgun (WGS) entry which is preliminary data.</text>
</comment>
<dbReference type="AlphaFoldDB" id="A0A8H3TQQ0"/>
<feature type="compositionally biased region" description="Gly residues" evidence="1">
    <location>
        <begin position="435"/>
        <end position="445"/>
    </location>
</feature>
<feature type="compositionally biased region" description="Acidic residues" evidence="1">
    <location>
        <begin position="488"/>
        <end position="525"/>
    </location>
</feature>
<protein>
    <submittedName>
        <fullName evidence="2">Uncharacterized protein</fullName>
    </submittedName>
</protein>
<proteinExistence type="predicted"/>
<feature type="compositionally biased region" description="Basic residues" evidence="1">
    <location>
        <begin position="469"/>
        <end position="482"/>
    </location>
</feature>
<reference evidence="2" key="1">
    <citation type="submission" date="2020-07" db="EMBL/GenBank/DDBJ databases">
        <title>Draft Genome Sequence of a Deep-Sea Yeast, Naganishia (Cryptococcus) liquefaciens strain N6.</title>
        <authorList>
            <person name="Han Y.W."/>
            <person name="Kajitani R."/>
            <person name="Morimoto H."/>
            <person name="Parhat M."/>
            <person name="Tsubouchi H."/>
            <person name="Bakenova O."/>
            <person name="Ogata M."/>
            <person name="Argunhan B."/>
            <person name="Aoki R."/>
            <person name="Kajiwara S."/>
            <person name="Itoh T."/>
            <person name="Iwasaki H."/>
        </authorList>
    </citation>
    <scope>NUCLEOTIDE SEQUENCE</scope>
    <source>
        <strain evidence="2">N6</strain>
    </source>
</reference>
<dbReference type="GO" id="GO:0006368">
    <property type="term" value="P:transcription elongation by RNA polymerase II"/>
    <property type="evidence" value="ECO:0007669"/>
    <property type="project" value="InterPro"/>
</dbReference>
<dbReference type="Proteomes" id="UP000620104">
    <property type="component" value="Unassembled WGS sequence"/>
</dbReference>
<sequence length="583" mass="62981">MSDTETRSAPDEDVNASRAGEPSVEQGKMPDKQAAAALDDMFDDEDDKRGSREQGHDTESEGGGSATGDAAPSTRPAAATAADNDDADEGSSSDGDMGRGGDSRHHDHEDNNRMEYLEEEEGVPLRREVVDAHIQLPDVPKLKGTDGQTWILRLPKGIGAGAEPYEPQLYREAEGPVQEAEDAELTKPQERRRRALERMHDVANTIRWKWVDGSGGVPERKSNSRVIRWSDGSASLQVGQEIWDIDLPAGNPSKPFASREQVAQMQGAAARGKTDGSLSVLYGTEFDEKVLFADRVVNGYLGLIPATPNVRNHQRRLQALSGDAVKQAKIRSYHDKSGIAPDKQAEMEVKRIQEQQRRALVEKGVRYTGAMTSWRPGAAVIGSRGSSPRKRDRGGPGGGGGGGGGGGAGARGGRSRGESSDEEGYDMDDRPGSKYRGGGGGGGGYEVDDFVVEDDEDDDFLTGGGGDHRPKKRSKSGKQASKRSRDFSDDDDDEANEDAQGESDDEEEEEEASAEESESEASELEQAERDAERAMAQREKAKQERRARDAPTAVVQDDVSDQEMPSVAPAKKRTVVVDEDDDE</sequence>
<dbReference type="Pfam" id="PF04004">
    <property type="entry name" value="Leo1"/>
    <property type="match status" value="1"/>
</dbReference>
<dbReference type="GO" id="GO:1990269">
    <property type="term" value="F:RNA polymerase II C-terminal domain phosphoserine binding"/>
    <property type="evidence" value="ECO:0007669"/>
    <property type="project" value="TreeGrafter"/>
</dbReference>
<dbReference type="EMBL" id="BLZA01000011">
    <property type="protein sequence ID" value="GHJ85214.1"/>
    <property type="molecule type" value="Genomic_DNA"/>
</dbReference>
<organism evidence="2 3">
    <name type="scientific">Naganishia liquefaciens</name>
    <dbReference type="NCBI Taxonomy" id="104408"/>
    <lineage>
        <taxon>Eukaryota</taxon>
        <taxon>Fungi</taxon>
        <taxon>Dikarya</taxon>
        <taxon>Basidiomycota</taxon>
        <taxon>Agaricomycotina</taxon>
        <taxon>Tremellomycetes</taxon>
        <taxon>Filobasidiales</taxon>
        <taxon>Filobasidiaceae</taxon>
        <taxon>Naganishia</taxon>
    </lineage>
</organism>
<dbReference type="PANTHER" id="PTHR23146">
    <property type="entry name" value="LEO1 PROTEIN"/>
    <property type="match status" value="1"/>
</dbReference>
<feature type="compositionally biased region" description="Low complexity" evidence="1">
    <location>
        <begin position="69"/>
        <end position="82"/>
    </location>
</feature>
<name>A0A8H3TQQ0_9TREE</name>
<feature type="compositionally biased region" description="Basic and acidic residues" evidence="1">
    <location>
        <begin position="96"/>
        <end position="116"/>
    </location>
</feature>
<dbReference type="GO" id="GO:0032968">
    <property type="term" value="P:positive regulation of transcription elongation by RNA polymerase II"/>
    <property type="evidence" value="ECO:0007669"/>
    <property type="project" value="TreeGrafter"/>
</dbReference>
<dbReference type="OrthoDB" id="20844at2759"/>
<dbReference type="GO" id="GO:0016593">
    <property type="term" value="C:Cdc73/Paf1 complex"/>
    <property type="evidence" value="ECO:0007669"/>
    <property type="project" value="InterPro"/>
</dbReference>
<keyword evidence="3" id="KW-1185">Reference proteome</keyword>
<dbReference type="InterPro" id="IPR007149">
    <property type="entry name" value="Leo1"/>
</dbReference>
<feature type="compositionally biased region" description="Acidic residues" evidence="1">
    <location>
        <begin position="446"/>
        <end position="460"/>
    </location>
</feature>
<feature type="compositionally biased region" description="Basic and acidic residues" evidence="1">
    <location>
        <begin position="526"/>
        <end position="549"/>
    </location>
</feature>